<dbReference type="AlphaFoldDB" id="A0A5M3X889"/>
<feature type="signal peptide" evidence="4">
    <location>
        <begin position="1"/>
        <end position="23"/>
    </location>
</feature>
<gene>
    <name evidence="5" type="ORF">Aple_002190</name>
</gene>
<keyword evidence="3 4" id="KW-0732">Signal</keyword>
<dbReference type="EMBL" id="BLAF01000004">
    <property type="protein sequence ID" value="GES17324.1"/>
    <property type="molecule type" value="Genomic_DNA"/>
</dbReference>
<feature type="chain" id="PRO_5039093782" description="SsuA/THI5-like domain-containing protein" evidence="4">
    <location>
        <begin position="24"/>
        <end position="371"/>
    </location>
</feature>
<evidence type="ECO:0000256" key="3">
    <source>
        <dbReference type="ARBA" id="ARBA00022729"/>
    </source>
</evidence>
<name>A0A5M3X889_9ACTN</name>
<dbReference type="Gene3D" id="3.40.190.10">
    <property type="entry name" value="Periplasmic binding protein-like II"/>
    <property type="match status" value="2"/>
</dbReference>
<dbReference type="OrthoDB" id="5348911at2"/>
<evidence type="ECO:0000256" key="4">
    <source>
        <dbReference type="SAM" id="SignalP"/>
    </source>
</evidence>
<keyword evidence="6" id="KW-1185">Reference proteome</keyword>
<comment type="caution">
    <text evidence="5">The sequence shown here is derived from an EMBL/GenBank/DDBJ whole genome shotgun (WGS) entry which is preliminary data.</text>
</comment>
<comment type="similarity">
    <text evidence="2">Belongs to the bacterial solute-binding protein SsuA/TauA family.</text>
</comment>
<dbReference type="PROSITE" id="PS51318">
    <property type="entry name" value="TAT"/>
    <property type="match status" value="1"/>
</dbReference>
<evidence type="ECO:0008006" key="7">
    <source>
        <dbReference type="Google" id="ProtNLM"/>
    </source>
</evidence>
<dbReference type="PANTHER" id="PTHR30024">
    <property type="entry name" value="ALIPHATIC SULFONATES-BINDING PROTEIN-RELATED"/>
    <property type="match status" value="1"/>
</dbReference>
<reference evidence="5 6" key="1">
    <citation type="submission" date="2019-10" db="EMBL/GenBank/DDBJ databases">
        <title>Whole genome shotgun sequence of Acrocarpospora pleiomorpha NBRC 16267.</title>
        <authorList>
            <person name="Ichikawa N."/>
            <person name="Kimura A."/>
            <person name="Kitahashi Y."/>
            <person name="Komaki H."/>
            <person name="Oguchi A."/>
        </authorList>
    </citation>
    <scope>NUCLEOTIDE SEQUENCE [LARGE SCALE GENOMIC DNA]</scope>
    <source>
        <strain evidence="5 6">NBRC 16267</strain>
    </source>
</reference>
<accession>A0A5M3X889</accession>
<dbReference type="GO" id="GO:0042918">
    <property type="term" value="P:alkanesulfonate transmembrane transport"/>
    <property type="evidence" value="ECO:0007669"/>
    <property type="project" value="TreeGrafter"/>
</dbReference>
<evidence type="ECO:0000313" key="5">
    <source>
        <dbReference type="EMBL" id="GES17324.1"/>
    </source>
</evidence>
<protein>
    <recommendedName>
        <fullName evidence="7">SsuA/THI5-like domain-containing protein</fullName>
    </recommendedName>
</protein>
<organism evidence="5 6">
    <name type="scientific">Acrocarpospora pleiomorpha</name>
    <dbReference type="NCBI Taxonomy" id="90975"/>
    <lineage>
        <taxon>Bacteria</taxon>
        <taxon>Bacillati</taxon>
        <taxon>Actinomycetota</taxon>
        <taxon>Actinomycetes</taxon>
        <taxon>Streptosporangiales</taxon>
        <taxon>Streptosporangiaceae</taxon>
        <taxon>Acrocarpospora</taxon>
    </lineage>
</organism>
<dbReference type="RefSeq" id="WP_155342511.1">
    <property type="nucleotide sequence ID" value="NZ_BAAAHM010000001.1"/>
</dbReference>
<sequence>MLDSVRRAALAGFAGVLALGVLGACGSSDSDAPKITAAQATDSSDRLAPRPLSQRTTVTMAQVGAIISNLPVYVADAKGELEKENIELKLETIGIPDNLLVVERGDADFTNGTVSAGILNFQATGKNVRLAFPGGTTRPESKFGLWVSKKIAGDDGVVQPGELKGLKIYAPSGPNVSLYYYLEPINATSADGTKVSPDDVTLETLAAADIATALANGSVDAGLLLDPFWLSLQGKDCCVWVSGKPDYPVSAYLYGPSLLEKEPEVGLALTRALTRTVRDHLQGDWTKNPAIVEIASKYTGQPGDSLVKLPADNYGTGDPAQMATRLDQRYLDGAQSEFAARKVAGSSMLTYDKPLEYTSVFYDGFLKELAG</sequence>
<dbReference type="GO" id="GO:0042597">
    <property type="term" value="C:periplasmic space"/>
    <property type="evidence" value="ECO:0007669"/>
    <property type="project" value="UniProtKB-SubCell"/>
</dbReference>
<dbReference type="PANTHER" id="PTHR30024:SF47">
    <property type="entry name" value="TAURINE-BINDING PERIPLASMIC PROTEIN"/>
    <property type="match status" value="1"/>
</dbReference>
<dbReference type="Proteomes" id="UP000377595">
    <property type="component" value="Unassembled WGS sequence"/>
</dbReference>
<comment type="subcellular location">
    <subcellularLocation>
        <location evidence="1">Periplasm</location>
    </subcellularLocation>
</comment>
<dbReference type="SUPFAM" id="SSF53850">
    <property type="entry name" value="Periplasmic binding protein-like II"/>
    <property type="match status" value="1"/>
</dbReference>
<dbReference type="PROSITE" id="PS51257">
    <property type="entry name" value="PROKAR_LIPOPROTEIN"/>
    <property type="match status" value="1"/>
</dbReference>
<evidence type="ECO:0000256" key="1">
    <source>
        <dbReference type="ARBA" id="ARBA00004418"/>
    </source>
</evidence>
<evidence type="ECO:0000256" key="2">
    <source>
        <dbReference type="ARBA" id="ARBA00010742"/>
    </source>
</evidence>
<proteinExistence type="inferred from homology"/>
<evidence type="ECO:0000313" key="6">
    <source>
        <dbReference type="Proteomes" id="UP000377595"/>
    </source>
</evidence>
<dbReference type="InterPro" id="IPR006311">
    <property type="entry name" value="TAT_signal"/>
</dbReference>